<dbReference type="EMBL" id="CP027666">
    <property type="protein sequence ID" value="AVO33150.1"/>
    <property type="molecule type" value="Genomic_DNA"/>
</dbReference>
<gene>
    <name evidence="3" type="ORF">C6570_01935</name>
</gene>
<dbReference type="Proteomes" id="UP000239709">
    <property type="component" value="Chromosome"/>
</dbReference>
<dbReference type="GO" id="GO:0016787">
    <property type="term" value="F:hydrolase activity"/>
    <property type="evidence" value="ECO:0007669"/>
    <property type="project" value="UniProtKB-KW"/>
</dbReference>
<keyword evidence="3" id="KW-0378">Hydrolase</keyword>
<dbReference type="GO" id="GO:0046872">
    <property type="term" value="F:metal ion binding"/>
    <property type="evidence" value="ECO:0007669"/>
    <property type="project" value="UniProtKB-KW"/>
</dbReference>
<reference evidence="3 4" key="1">
    <citation type="submission" date="2018-03" db="EMBL/GenBank/DDBJ databases">
        <title>Genome sequencing of Ottowia sp.</title>
        <authorList>
            <person name="Kim S.-J."/>
            <person name="Heo J."/>
            <person name="Kwon S.-W."/>
        </authorList>
    </citation>
    <scope>NUCLEOTIDE SEQUENCE [LARGE SCALE GENOMIC DNA]</scope>
    <source>
        <strain evidence="3 4">KADR8-3</strain>
    </source>
</reference>
<evidence type="ECO:0000313" key="4">
    <source>
        <dbReference type="Proteomes" id="UP000239709"/>
    </source>
</evidence>
<dbReference type="AlphaFoldDB" id="A0A2S0MBF4"/>
<dbReference type="InterPro" id="IPR036663">
    <property type="entry name" value="Fumarylacetoacetase_C_sf"/>
</dbReference>
<sequence length="250" mass="26385">MNALATRAPAPAPAAAWLPCGTVYGTLLNFQRERDLWAPRMTQPPYLAAPQAPVLYVKTANTFALGGAAVPVPAPVWLGPTLGLVIGEYEPNSPAAQDGQAPAAIKNRVIGGVTVSACVLMNDLCLPHESYYRPAIRYRNRDGFLVCGTQPVRATQVDLATLRIEAWLNGTLVQTLDLATLVRDAATLLADVSSFMTLQPGDVLLLGTDCLADGSRPLAQPGDHVEIRAPGFPTLSHSLVAQADEEGGAP</sequence>
<organism evidence="3 4">
    <name type="scientific">Ottowia oryzae</name>
    <dbReference type="NCBI Taxonomy" id="2109914"/>
    <lineage>
        <taxon>Bacteria</taxon>
        <taxon>Pseudomonadati</taxon>
        <taxon>Pseudomonadota</taxon>
        <taxon>Betaproteobacteria</taxon>
        <taxon>Burkholderiales</taxon>
        <taxon>Comamonadaceae</taxon>
        <taxon>Ottowia</taxon>
    </lineage>
</organism>
<evidence type="ECO:0000313" key="3">
    <source>
        <dbReference type="EMBL" id="AVO33150.1"/>
    </source>
</evidence>
<dbReference type="OrthoDB" id="9805307at2"/>
<dbReference type="Pfam" id="PF01557">
    <property type="entry name" value="FAA_hydrolase"/>
    <property type="match status" value="1"/>
</dbReference>
<dbReference type="KEGG" id="otk:C6570_01935"/>
<dbReference type="PANTHER" id="PTHR11820:SF114">
    <property type="entry name" value="4-HYDROXYPHENYLACETATE CATABOLISM PROTEIN"/>
    <property type="match status" value="1"/>
</dbReference>
<name>A0A2S0MBF4_9BURK</name>
<keyword evidence="4" id="KW-1185">Reference proteome</keyword>
<dbReference type="RefSeq" id="WP_106701565.1">
    <property type="nucleotide sequence ID" value="NZ_CP027666.1"/>
</dbReference>
<accession>A0A2S0MBF4</accession>
<proteinExistence type="predicted"/>
<keyword evidence="1" id="KW-0479">Metal-binding</keyword>
<dbReference type="Gene3D" id="3.90.850.10">
    <property type="entry name" value="Fumarylacetoacetase-like, C-terminal domain"/>
    <property type="match status" value="1"/>
</dbReference>
<dbReference type="SUPFAM" id="SSF56529">
    <property type="entry name" value="FAH"/>
    <property type="match status" value="1"/>
</dbReference>
<evidence type="ECO:0000256" key="1">
    <source>
        <dbReference type="ARBA" id="ARBA00022723"/>
    </source>
</evidence>
<dbReference type="PANTHER" id="PTHR11820">
    <property type="entry name" value="ACYLPYRUVASE"/>
    <property type="match status" value="1"/>
</dbReference>
<feature type="domain" description="Fumarylacetoacetase-like C-terminal" evidence="2">
    <location>
        <begin position="23"/>
        <end position="238"/>
    </location>
</feature>
<dbReference type="InterPro" id="IPR011234">
    <property type="entry name" value="Fumarylacetoacetase-like_C"/>
</dbReference>
<evidence type="ECO:0000259" key="2">
    <source>
        <dbReference type="Pfam" id="PF01557"/>
    </source>
</evidence>
<protein>
    <submittedName>
        <fullName evidence="3">Fumarylacetoacetate hydrolase</fullName>
    </submittedName>
</protein>